<feature type="region of interest" description="Disordered" evidence="9">
    <location>
        <begin position="2009"/>
        <end position="2034"/>
    </location>
</feature>
<feature type="compositionally biased region" description="Basic and acidic residues" evidence="9">
    <location>
        <begin position="908"/>
        <end position="937"/>
    </location>
</feature>
<dbReference type="Pfam" id="PF00169">
    <property type="entry name" value="PH"/>
    <property type="match status" value="2"/>
</dbReference>
<dbReference type="GO" id="GO:0008270">
    <property type="term" value="F:zinc ion binding"/>
    <property type="evidence" value="ECO:0007669"/>
    <property type="project" value="UniProtKB-KW"/>
</dbReference>
<comment type="subcellular location">
    <subcellularLocation>
        <location evidence="1">Cytoplasm</location>
        <location evidence="1">Cytoskeleton</location>
    </subcellularLocation>
</comment>
<feature type="compositionally biased region" description="Basic and acidic residues" evidence="9">
    <location>
        <begin position="1647"/>
        <end position="1658"/>
    </location>
</feature>
<feature type="compositionally biased region" description="Low complexity" evidence="9">
    <location>
        <begin position="835"/>
        <end position="862"/>
    </location>
</feature>
<feature type="region of interest" description="Disordered" evidence="9">
    <location>
        <begin position="187"/>
        <end position="676"/>
    </location>
</feature>
<evidence type="ECO:0000256" key="5">
    <source>
        <dbReference type="ARBA" id="ARBA00022771"/>
    </source>
</evidence>
<dbReference type="InterPro" id="IPR013083">
    <property type="entry name" value="Znf_RING/FYVE/PHD"/>
</dbReference>
<feature type="compositionally biased region" description="Basic and acidic residues" evidence="9">
    <location>
        <begin position="547"/>
        <end position="569"/>
    </location>
</feature>
<feature type="compositionally biased region" description="Basic and acidic residues" evidence="9">
    <location>
        <begin position="331"/>
        <end position="493"/>
    </location>
</feature>
<dbReference type="PROSITE" id="PS50010">
    <property type="entry name" value="DH_2"/>
    <property type="match status" value="1"/>
</dbReference>
<keyword evidence="3" id="KW-0344">Guanine-nucleotide releasing factor</keyword>
<organism evidence="13 14">
    <name type="scientific">Oedothorax gibbosus</name>
    <dbReference type="NCBI Taxonomy" id="931172"/>
    <lineage>
        <taxon>Eukaryota</taxon>
        <taxon>Metazoa</taxon>
        <taxon>Ecdysozoa</taxon>
        <taxon>Arthropoda</taxon>
        <taxon>Chelicerata</taxon>
        <taxon>Arachnida</taxon>
        <taxon>Araneae</taxon>
        <taxon>Araneomorphae</taxon>
        <taxon>Entelegynae</taxon>
        <taxon>Araneoidea</taxon>
        <taxon>Linyphiidae</taxon>
        <taxon>Erigoninae</taxon>
        <taxon>Oedothorax</taxon>
    </lineage>
</organism>
<dbReference type="GO" id="GO:0005085">
    <property type="term" value="F:guanyl-nucleotide exchange factor activity"/>
    <property type="evidence" value="ECO:0007669"/>
    <property type="project" value="UniProtKB-KW"/>
</dbReference>
<feature type="region of interest" description="Disordered" evidence="9">
    <location>
        <begin position="720"/>
        <end position="745"/>
    </location>
</feature>
<feature type="region of interest" description="Disordered" evidence="9">
    <location>
        <begin position="2077"/>
        <end position="2134"/>
    </location>
</feature>
<name>A0AAV6U686_9ARAC</name>
<dbReference type="GO" id="GO:0005856">
    <property type="term" value="C:cytoskeleton"/>
    <property type="evidence" value="ECO:0007669"/>
    <property type="project" value="UniProtKB-SubCell"/>
</dbReference>
<dbReference type="Gene3D" id="3.30.40.10">
    <property type="entry name" value="Zinc/RING finger domain, C3HC4 (zinc finger)"/>
    <property type="match status" value="1"/>
</dbReference>
<evidence type="ECO:0000313" key="14">
    <source>
        <dbReference type="Proteomes" id="UP000827092"/>
    </source>
</evidence>
<feature type="compositionally biased region" description="Basic and acidic residues" evidence="9">
    <location>
        <begin position="310"/>
        <end position="320"/>
    </location>
</feature>
<dbReference type="SMART" id="SM00064">
    <property type="entry name" value="FYVE"/>
    <property type="match status" value="1"/>
</dbReference>
<feature type="region of interest" description="Disordered" evidence="9">
    <location>
        <begin position="1"/>
        <end position="31"/>
    </location>
</feature>
<protein>
    <submittedName>
        <fullName evidence="13">Uncharacterized protein</fullName>
    </submittedName>
</protein>
<evidence type="ECO:0000259" key="11">
    <source>
        <dbReference type="PROSITE" id="PS50010"/>
    </source>
</evidence>
<feature type="compositionally biased region" description="Basic and acidic residues" evidence="9">
    <location>
        <begin position="801"/>
        <end position="832"/>
    </location>
</feature>
<feature type="domain" description="DH" evidence="11">
    <location>
        <begin position="2150"/>
        <end position="2339"/>
    </location>
</feature>
<feature type="compositionally biased region" description="Polar residues" evidence="9">
    <location>
        <begin position="139"/>
        <end position="164"/>
    </location>
</feature>
<feature type="region of interest" description="Disordered" evidence="9">
    <location>
        <begin position="1902"/>
        <end position="1960"/>
    </location>
</feature>
<evidence type="ECO:0000259" key="10">
    <source>
        <dbReference type="PROSITE" id="PS50003"/>
    </source>
</evidence>
<feature type="compositionally biased region" description="Basic and acidic residues" evidence="9">
    <location>
        <begin position="2012"/>
        <end position="2029"/>
    </location>
</feature>
<feature type="region of interest" description="Disordered" evidence="9">
    <location>
        <begin position="1340"/>
        <end position="1387"/>
    </location>
</feature>
<evidence type="ECO:0000256" key="9">
    <source>
        <dbReference type="SAM" id="MobiDB-lite"/>
    </source>
</evidence>
<feature type="compositionally biased region" description="Basic and acidic residues" evidence="9">
    <location>
        <begin position="104"/>
        <end position="116"/>
    </location>
</feature>
<proteinExistence type="predicted"/>
<feature type="compositionally biased region" description="Pro residues" evidence="9">
    <location>
        <begin position="1551"/>
        <end position="1560"/>
    </location>
</feature>
<feature type="compositionally biased region" description="Basic residues" evidence="9">
    <location>
        <begin position="1931"/>
        <end position="1944"/>
    </location>
</feature>
<evidence type="ECO:0000259" key="12">
    <source>
        <dbReference type="PROSITE" id="PS50178"/>
    </source>
</evidence>
<sequence length="2714" mass="302363">MDTTNEQTDKPGSNKPPLLPKPCLASISSGPSEHVIPQMVITSPDDNECSELASETATVPDILVSESPPCDVPDNENDPDLHTKASESYVCEDSQPPIQSFEVAESKNETRIDDPVPHSAVQRPLVFESEKCAPEPNVEDQSIPSVSQTSSPLPSISPVTSSQRPMVFGGSNVQSVNEDEVFEEFLDDDLANTESQDADGIVLDELNINEDCKTPEPDAKPKSSSFSWMPTFPKLHASGKDAKSSEAGSSKKDTEVLDNPKLASLDQDPVKKDGLHNMKKFFGNLRHDTSNESKDISSPDNQNLESSGESAKKVPKEGKHGIKKLFSPTKQDSKLSDKDVSSENIKDTENVSKEHHKESKSNIKRMFDSFKPTDKKEDPSKTEQHHPHTEDTSTTHEPKREGESKEHSKESKSNLKKMFDSFKHVDKKDSPTKIEQDHPRGDDTSSSNEPKKDLFPKENELKEHSKESKSNLKKMFDSFKHADKKDNITKTEAENAQGPPSTPKEPKKVEDTKSNLKKMLDSIKPVEKKGPKNEFEPSQIDTASDASKTEKGSKSPIKKFFDSFKHEDMPVEVEVPKQTAKTDDLFLDNKDSSAPKLKSSLKQSSDSQNFDNKESNSQGLNPIITSQDASTSQTYQPKQLEEATPRQSTNEHGVKKFFRSFRSSTPSTSKEQTGKFHVTFLDGDGSLKRSHSFQESILIKDSKSHEANEKTLKDKIPSVTTSNECVSDKVAKKSKSKPVKRSQSCKETLAEKQGFHGIRGFFDSITHKTPKVQSQTTLSSSSKTEEALLSSSSKEALPSSIKKEALPSSNEKEALPSSNEKEALPPSNEKEALPSSSKMETLLSSSEKEGVLSSSKKVPASSSKKEEHIYDVVGKPETSDSSQAITSSQTVQDSNLKPLAAKSPQTSKGEHSGVRKLFDSFLHKESPSTKEKATKREINGERIYEKIDISSSVESSSHAGRTFMDMKRERLASVDKSEPVNQTNKSKKAKEVTKITQSPLEFVQERKTDTKIPSAQVNGQSAPTDSKPSVFHSISDNFNAIKDRVLHSKEKKSDIIVKQDKVIQEYDLESAASKNGLPDISAGTFRPLKDDLILVSDHKKETETQESKISDKSIDLSLPSTSKQSSSSAAISKPLKSPDLKAGTKVEPGTPDTLYDTCCVRLAHLLGKKALEIVSDKTKTPPKKPPKPSAEAIAKARAEVVSQRLRNLPNKGLSIGESIPVGYDGIRFADDETESSCDYKDVANLDYIIDYDLVNRYKFDGKGDTFSAQSVCSISSYYTADTVTLKDENFSDAPLETISLGSNESIVFQNLSANSQTDFNSLPAKIKAKNKNISKLKELKSQTKDSSNIPTLKKKIPPPLPPKPLLTPKSKDNEKTKKEPVSQCINGLSLSPRLQSKFLNDTAATQKRPLFVAGLRGTEFTSLQTKSKDTPTKRPFNTVLKNESLKKISPISPLHTPLQSTKSSPPQLSETQNTQQSSKPKKVGPERPPPPFSPSHSEDITSKTSTGPPVPEKPKREHKVLSPQASSSGKRTISPIRPPPKPPIAAKIQNIPPPRPPPPTKQAEKHPPYQNLEGSSGVISRPQSLDELPEGSYSIESESDRYDDALECAHVERCSSVKFIEINLHESSVEKEVKKVVEKEQSIQKLEMEHAPMVREDFTPEPDSQLTMSMSIDHSPLSSAACSPVPTSTPKPPPRGRRIRSRTVEIASRESVKETLPRRSQSLTEIDVQKRTESLNLPTSSEKVDLKILYTSVNKKRTSNGSQSPSLGARPLPAPPPPPRKFRSLDRKPKEKSKEQTRSNEDENKNSLPDQGTDDITIKPPERKKKVEKRFHSLSAERKKNNFELSQEDSRIPRSNSVPLKPDRRLRHSHGPEYDENANVAFPVVAEVHHSAIELDECGNEILESPKTNIPSEDTVDSAAGNTTPKAISPHPRRKKDKSAKVKSHSSWYDEHQPSSESWEVVDWEPSIVSEESIKGIYSLRKKPLRRRSDPLAGRKERRTSQFYVNVDLDEGLPHVDKETSPLHLDCSEKSVQTSLETLSQGLISRDEQSPESSDNTDHLLSMVKTLQTELKTTLDRHKGFDSDGPGSSSNAPTDSEKSDKPRRLSKSNSIHSTTPELWPATSSEESDGEVGPDAEANLSEIARTRKKKKVFYIAQEIMTSEEGFVDTLKLLNVDFKSYIEAANKQKNTPVVPDEVLNQILNHLPQLQHLNENLLMELKDRIDNWNKTEKIADVIVKMGPFLKLYSWFIHDFESNLSLLEESKKKYHLFAQCVKEFEASARCKRLTLNHFMLKPIQRIPQYRLLLQEYLHNLSEDSPDYQDTVTALQIVSEVANHANDSMKQGDNAHKLISIQNSIMGHKEIIKPGRLFIKEGELMKLSRKGMQPRWFVLFNDLLLYLTPVQQGLYRINHELPLTGMRVAIPVQQDYQNEFSIISVTRSFTLAARSQEEREEWINVLEDAIKENASKRSTFTNTRLSQRVPGKSAEDDSSEFVLGRKAPVWIPDARVTMCQLCTSEFTVTFRRHHCRACGKVVCSICSSNKIPLTYIGSNKVNRVCDECYSKLGPDSRACPESGETDSDNQQIAVKPHLRTERHVKKYKRNLPSVLKEVCANDQGSTISGYLQKRVSKSWKREWFVVKDKVLYEYKASEDVAALRSIPLLGYQIESFSEAFENVDSSLLFQLTHPGQAPIIFYADTVGSTERWIAALKEASVLE</sequence>
<feature type="compositionally biased region" description="Basic and acidic residues" evidence="9">
    <location>
        <begin position="504"/>
        <end position="535"/>
    </location>
</feature>
<feature type="compositionally biased region" description="Polar residues" evidence="9">
    <location>
        <begin position="1662"/>
        <end position="1681"/>
    </location>
</feature>
<dbReference type="GO" id="GO:0005737">
    <property type="term" value="C:cytoplasm"/>
    <property type="evidence" value="ECO:0007669"/>
    <property type="project" value="TreeGrafter"/>
</dbReference>
<dbReference type="SUPFAM" id="SSF50729">
    <property type="entry name" value="PH domain-like"/>
    <property type="match status" value="2"/>
</dbReference>
<feature type="compositionally biased region" description="Polar residues" evidence="9">
    <location>
        <begin position="1457"/>
        <end position="1478"/>
    </location>
</feature>
<feature type="compositionally biased region" description="Polar residues" evidence="9">
    <location>
        <begin position="1011"/>
        <end position="1031"/>
    </location>
</feature>
<feature type="domain" description="PH" evidence="10">
    <location>
        <begin position="2368"/>
        <end position="2462"/>
    </location>
</feature>
<feature type="compositionally biased region" description="Polar residues" evidence="9">
    <location>
        <begin position="1572"/>
        <end position="1583"/>
    </location>
</feature>
<feature type="region of interest" description="Disordered" evidence="9">
    <location>
        <begin position="1098"/>
        <end position="1148"/>
    </location>
</feature>
<evidence type="ECO:0000256" key="1">
    <source>
        <dbReference type="ARBA" id="ARBA00004245"/>
    </source>
</evidence>
<dbReference type="InterPro" id="IPR000306">
    <property type="entry name" value="Znf_FYVE"/>
</dbReference>
<dbReference type="Pfam" id="PF01363">
    <property type="entry name" value="FYVE"/>
    <property type="match status" value="1"/>
</dbReference>
<evidence type="ECO:0000256" key="4">
    <source>
        <dbReference type="ARBA" id="ARBA00022723"/>
    </source>
</evidence>
<evidence type="ECO:0000256" key="3">
    <source>
        <dbReference type="ARBA" id="ARBA00022658"/>
    </source>
</evidence>
<keyword evidence="6" id="KW-0862">Zinc</keyword>
<feature type="region of interest" description="Disordered" evidence="9">
    <location>
        <begin position="762"/>
        <end position="937"/>
    </location>
</feature>
<feature type="compositionally biased region" description="Polar residues" evidence="9">
    <location>
        <begin position="615"/>
        <end position="637"/>
    </location>
</feature>
<dbReference type="CDD" id="cd13237">
    <property type="entry name" value="PH2_FGD5_FGD6"/>
    <property type="match status" value="1"/>
</dbReference>
<keyword evidence="5 8" id="KW-0863">Zinc-finger</keyword>
<dbReference type="SUPFAM" id="SSF48065">
    <property type="entry name" value="DBL homology domain (DH-domain)"/>
    <property type="match status" value="1"/>
</dbReference>
<feature type="compositionally biased region" description="Basic and acidic residues" evidence="9">
    <location>
        <begin position="1835"/>
        <end position="1852"/>
    </location>
</feature>
<feature type="domain" description="FYVE-type" evidence="12">
    <location>
        <begin position="2504"/>
        <end position="2564"/>
    </location>
</feature>
<feature type="compositionally biased region" description="Low complexity" evidence="9">
    <location>
        <begin position="594"/>
        <end position="608"/>
    </location>
</feature>
<feature type="compositionally biased region" description="Polar residues" evidence="9">
    <location>
        <begin position="879"/>
        <end position="895"/>
    </location>
</feature>
<dbReference type="SMART" id="SM00325">
    <property type="entry name" value="RhoGEF"/>
    <property type="match status" value="1"/>
</dbReference>
<feature type="region of interest" description="Disordered" evidence="9">
    <location>
        <begin position="1422"/>
        <end position="1591"/>
    </location>
</feature>
<dbReference type="Gene3D" id="2.30.29.30">
    <property type="entry name" value="Pleckstrin-homology domain (PH domain)/Phosphotyrosine-binding domain (PTB)"/>
    <property type="match status" value="2"/>
</dbReference>
<feature type="region of interest" description="Disordered" evidence="9">
    <location>
        <begin position="63"/>
        <end position="171"/>
    </location>
</feature>
<feature type="compositionally biased region" description="Basic and acidic residues" evidence="9">
    <location>
        <begin position="210"/>
        <end position="221"/>
    </location>
</feature>
<dbReference type="CDD" id="cd13389">
    <property type="entry name" value="PH1_FGD5_FGD6"/>
    <property type="match status" value="1"/>
</dbReference>
<dbReference type="Pfam" id="PF00621">
    <property type="entry name" value="RhoGEF"/>
    <property type="match status" value="1"/>
</dbReference>
<evidence type="ECO:0000256" key="7">
    <source>
        <dbReference type="ARBA" id="ARBA00023212"/>
    </source>
</evidence>
<dbReference type="PANTHER" id="PTHR12673">
    <property type="entry name" value="FACIOGENITAL DYSPLASIA PROTEIN"/>
    <property type="match status" value="1"/>
</dbReference>
<keyword evidence="2" id="KW-0963">Cytoplasm</keyword>
<feature type="compositionally biased region" description="Basic and acidic residues" evidence="9">
    <location>
        <begin position="1783"/>
        <end position="1805"/>
    </location>
</feature>
<feature type="compositionally biased region" description="Basic and acidic residues" evidence="9">
    <location>
        <begin position="1369"/>
        <end position="1380"/>
    </location>
</feature>
<dbReference type="CDD" id="cd00160">
    <property type="entry name" value="RhoGEF"/>
    <property type="match status" value="1"/>
</dbReference>
<feature type="compositionally biased region" description="Basic and acidic residues" evidence="9">
    <location>
        <begin position="285"/>
        <end position="297"/>
    </location>
</feature>
<feature type="region of interest" description="Disordered" evidence="9">
    <location>
        <begin position="971"/>
        <end position="1031"/>
    </location>
</feature>
<feature type="compositionally biased region" description="Low complexity" evidence="9">
    <location>
        <begin position="773"/>
        <end position="800"/>
    </location>
</feature>
<dbReference type="SMART" id="SM00233">
    <property type="entry name" value="PH"/>
    <property type="match status" value="2"/>
</dbReference>
<dbReference type="InterPro" id="IPR051092">
    <property type="entry name" value="FYVE_RhoGEF_PH"/>
</dbReference>
<feature type="compositionally biased region" description="Low complexity" evidence="9">
    <location>
        <begin position="660"/>
        <end position="670"/>
    </location>
</feature>
<dbReference type="Gene3D" id="1.20.900.10">
    <property type="entry name" value="Dbl homology (DH) domain"/>
    <property type="match status" value="1"/>
</dbReference>
<feature type="region of interest" description="Disordered" evidence="9">
    <location>
        <begin position="1647"/>
        <end position="1875"/>
    </location>
</feature>
<dbReference type="InterPro" id="IPR011993">
    <property type="entry name" value="PH-like_dom_sf"/>
</dbReference>
<keyword evidence="14" id="KW-1185">Reference proteome</keyword>
<keyword evidence="4" id="KW-0479">Metal-binding</keyword>
<dbReference type="InterPro" id="IPR001849">
    <property type="entry name" value="PH_domain"/>
</dbReference>
<feature type="compositionally biased region" description="Low complexity" evidence="9">
    <location>
        <begin position="1116"/>
        <end position="1135"/>
    </location>
</feature>
<dbReference type="PANTHER" id="PTHR12673:SF267">
    <property type="entry name" value="PROTEIN CBG10230"/>
    <property type="match status" value="1"/>
</dbReference>
<evidence type="ECO:0000256" key="2">
    <source>
        <dbReference type="ARBA" id="ARBA00022490"/>
    </source>
</evidence>
<evidence type="ECO:0000256" key="8">
    <source>
        <dbReference type="PROSITE-ProRule" id="PRU00091"/>
    </source>
</evidence>
<evidence type="ECO:0000256" key="6">
    <source>
        <dbReference type="ARBA" id="ARBA00022833"/>
    </source>
</evidence>
<feature type="compositionally biased region" description="Basic and acidic residues" evidence="9">
    <location>
        <begin position="580"/>
        <end position="593"/>
    </location>
</feature>
<gene>
    <name evidence="13" type="ORF">JTE90_025979</name>
</gene>
<feature type="compositionally biased region" description="Polar residues" evidence="9">
    <location>
        <begin position="298"/>
        <end position="309"/>
    </location>
</feature>
<feature type="compositionally biased region" description="Basic and acidic residues" evidence="9">
    <location>
        <begin position="1707"/>
        <end position="1717"/>
    </location>
</feature>
<dbReference type="InterPro" id="IPR035899">
    <property type="entry name" value="DBL_dom_sf"/>
</dbReference>
<accession>A0AAV6U686</accession>
<dbReference type="PROSITE" id="PS50003">
    <property type="entry name" value="PH_DOMAIN"/>
    <property type="match status" value="2"/>
</dbReference>
<keyword evidence="7" id="KW-0206">Cytoskeleton</keyword>
<reference evidence="13 14" key="1">
    <citation type="journal article" date="2022" name="Nat. Ecol. Evol.">
        <title>A masculinizing supergene underlies an exaggerated male reproductive morph in a spider.</title>
        <authorList>
            <person name="Hendrickx F."/>
            <person name="De Corte Z."/>
            <person name="Sonet G."/>
            <person name="Van Belleghem S.M."/>
            <person name="Kostlbacher S."/>
            <person name="Vangestel C."/>
        </authorList>
    </citation>
    <scope>NUCLEOTIDE SEQUENCE [LARGE SCALE GENOMIC DNA]</scope>
    <source>
        <strain evidence="13">W744_W776</strain>
    </source>
</reference>
<comment type="caution">
    <text evidence="13">The sequence shown here is derived from an EMBL/GenBank/DDBJ whole genome shotgun (WGS) entry which is preliminary data.</text>
</comment>
<evidence type="ECO:0000313" key="13">
    <source>
        <dbReference type="EMBL" id="KAG8179812.1"/>
    </source>
</evidence>
<feature type="compositionally biased region" description="Basic and acidic residues" evidence="9">
    <location>
        <begin position="238"/>
        <end position="255"/>
    </location>
</feature>
<feature type="domain" description="PH" evidence="10">
    <location>
        <begin position="2615"/>
        <end position="2712"/>
    </location>
</feature>
<dbReference type="InterPro" id="IPR017455">
    <property type="entry name" value="Znf_FYVE-rel"/>
</dbReference>
<feature type="compositionally biased region" description="Polar residues" evidence="9">
    <location>
        <begin position="2107"/>
        <end position="2124"/>
    </location>
</feature>
<dbReference type="EMBL" id="JAFNEN010000601">
    <property type="protein sequence ID" value="KAG8179812.1"/>
    <property type="molecule type" value="Genomic_DNA"/>
</dbReference>
<dbReference type="PROSITE" id="PS50178">
    <property type="entry name" value="ZF_FYVE"/>
    <property type="match status" value="1"/>
</dbReference>
<feature type="compositionally biased region" description="Basic and acidic residues" evidence="9">
    <location>
        <begin position="1098"/>
        <end position="1114"/>
    </location>
</feature>
<dbReference type="Proteomes" id="UP000827092">
    <property type="component" value="Unassembled WGS sequence"/>
</dbReference>
<dbReference type="InterPro" id="IPR000219">
    <property type="entry name" value="DH_dom"/>
</dbReference>